<comment type="caution">
    <text evidence="1">The sequence shown here is derived from an EMBL/GenBank/DDBJ whole genome shotgun (WGS) entry which is preliminary data.</text>
</comment>
<evidence type="ECO:0000313" key="1">
    <source>
        <dbReference type="EMBL" id="PQQ27266.1"/>
    </source>
</evidence>
<keyword evidence="2" id="KW-1185">Reference proteome</keyword>
<dbReference type="Pfam" id="PF05936">
    <property type="entry name" value="T6SS_VasE"/>
    <property type="match status" value="1"/>
</dbReference>
<dbReference type="PANTHER" id="PTHR35566">
    <property type="entry name" value="BLR3599 PROTEIN"/>
    <property type="match status" value="1"/>
</dbReference>
<reference evidence="1 2" key="1">
    <citation type="submission" date="2018-02" db="EMBL/GenBank/DDBJ databases">
        <title>Five New Genomes of Indian Photorhabdus Isolates TSA.</title>
        <authorList>
            <person name="Dubay B."/>
            <person name="Somvanshi V.S."/>
        </authorList>
    </citation>
    <scope>NUCLEOTIDE SEQUENCE [LARGE SCALE GENOMIC DNA]</scope>
    <source>
        <strain evidence="1 2">H1</strain>
    </source>
</reference>
<dbReference type="InterPro" id="IPR010263">
    <property type="entry name" value="T6SS_TssK"/>
</dbReference>
<proteinExistence type="predicted"/>
<protein>
    <submittedName>
        <fullName evidence="1">Type VI secretion system baseplate subunit TssK</fullName>
    </submittedName>
</protein>
<dbReference type="AlphaFoldDB" id="A0A2S8Q4Q3"/>
<dbReference type="Proteomes" id="UP000239550">
    <property type="component" value="Unassembled WGS sequence"/>
</dbReference>
<evidence type="ECO:0000313" key="2">
    <source>
        <dbReference type="Proteomes" id="UP000239550"/>
    </source>
</evidence>
<sequence>MMKILRPLWIEDAFLAPQQFQQQACWEALTNNCIAHLGLIHPWGVLDIRFDQEALRLNRLKVQHLKARLQDGTLIDTDYADNLPAACDLQQAAPEDMRAVEVLLALPLEHANGGNCRQSSESAGPGQPPLRYQQEWVEIQDKYGDGRESIAVERHAISLRFQHDQNEAYLTCPLARLVRDGQNGWMLDNRFVPPLLSFAAHPPLLEQFDLLLTQLRAKRTRLMGMRRESHQRMADFAVADVSLFWLLNALNSYEPVLNNFKAAPALHPEIIYRELVKLAGALLTFSLESDLDAIPNYQHHQLSDVFPPLIRLISTLLEASLPSRVISIELEVVRENQWRASLHDRRLCEEADFYLSVRSSMPAHLLQTQFPQLCKVGAPDDVERLINLSLSGIPLHPLSHVPAAIPLRLENQYFAFDLNNPTAKAMLEAGSCAFYVPGTLSGVQLELFAVLRS</sequence>
<accession>A0A2S8Q4Q3</accession>
<gene>
    <name evidence="1" type="primary">tssK</name>
    <name evidence="1" type="ORF">C6H66_07150</name>
</gene>
<organism evidence="1 2">
    <name type="scientific">Photorhabdus hindustanensis</name>
    <dbReference type="NCBI Taxonomy" id="2918802"/>
    <lineage>
        <taxon>Bacteria</taxon>
        <taxon>Pseudomonadati</taxon>
        <taxon>Pseudomonadota</taxon>
        <taxon>Gammaproteobacteria</taxon>
        <taxon>Enterobacterales</taxon>
        <taxon>Morganellaceae</taxon>
        <taxon>Photorhabdus</taxon>
    </lineage>
</organism>
<dbReference type="PANTHER" id="PTHR35566:SF1">
    <property type="entry name" value="TYPE VI SECRETION SYSTEM BASEPLATE COMPONENT TSSK1"/>
    <property type="match status" value="1"/>
</dbReference>
<dbReference type="EMBL" id="PUWT01000017">
    <property type="protein sequence ID" value="PQQ27266.1"/>
    <property type="molecule type" value="Genomic_DNA"/>
</dbReference>
<name>A0A2S8Q4Q3_9GAMM</name>
<dbReference type="NCBIfam" id="TIGR03353">
    <property type="entry name" value="VI_chp_4"/>
    <property type="match status" value="1"/>
</dbReference>